<evidence type="ECO:0000313" key="2">
    <source>
        <dbReference type="Proteomes" id="UP000516513"/>
    </source>
</evidence>
<keyword evidence="2" id="KW-1185">Reference proteome</keyword>
<evidence type="ECO:0000313" key="1">
    <source>
        <dbReference type="EMBL" id="QOE32119.1"/>
    </source>
</evidence>
<name>A0A7L8G651_9CAUD</name>
<protein>
    <submittedName>
        <fullName evidence="1">Putative secreted protein</fullName>
    </submittedName>
</protein>
<gene>
    <name evidence="1" type="ORF">CPT_Paso_002</name>
</gene>
<proteinExistence type="predicted"/>
<dbReference type="EMBL" id="MT708546">
    <property type="protein sequence ID" value="QOE32119.1"/>
    <property type="molecule type" value="Genomic_DNA"/>
</dbReference>
<organism evidence="1 2">
    <name type="scientific">Rhizobium phage Paso</name>
    <dbReference type="NCBI Taxonomy" id="2767574"/>
    <lineage>
        <taxon>Viruses</taxon>
        <taxon>Duplodnaviria</taxon>
        <taxon>Heunggongvirae</taxon>
        <taxon>Uroviricota</taxon>
        <taxon>Caudoviricetes</taxon>
        <taxon>Autographivirales</taxon>
        <taxon>Dunnvirinae</taxon>
        <taxon>Pasovirus</taxon>
        <taxon>Pasovirus paso</taxon>
    </lineage>
</organism>
<dbReference type="Proteomes" id="UP000516513">
    <property type="component" value="Segment"/>
</dbReference>
<sequence length="56" mass="6031">MWVLIIIILSGSHGQSQQSVDFNSKEACLKAQDSIIAGIEKGYGARNVLLGCHSKD</sequence>
<reference evidence="1 2" key="1">
    <citation type="submission" date="2020-07" db="EMBL/GenBank/DDBJ databases">
        <title>Complete genome sequence of Rhizobium japonicum phage Paso.</title>
        <authorList>
            <person name="McBee D.B."/>
            <person name="Ravindran A."/>
            <person name="Newkirk H."/>
            <person name="Gonzalez C."/>
            <person name="Young R."/>
            <person name="Liu M."/>
        </authorList>
    </citation>
    <scope>NUCLEOTIDE SEQUENCE [LARGE SCALE GENOMIC DNA]</scope>
</reference>
<accession>A0A7L8G651</accession>